<dbReference type="NCBIfam" id="NF007790">
    <property type="entry name" value="PRK10484.1"/>
    <property type="match status" value="1"/>
</dbReference>
<feature type="transmembrane region" description="Helical" evidence="7">
    <location>
        <begin position="286"/>
        <end position="312"/>
    </location>
</feature>
<dbReference type="AlphaFoldDB" id="A0A1G6KLN3"/>
<feature type="transmembrane region" description="Helical" evidence="7">
    <location>
        <begin position="550"/>
        <end position="573"/>
    </location>
</feature>
<organism evidence="8 9">
    <name type="scientific">Terribacillus halophilus</name>
    <dbReference type="NCBI Taxonomy" id="361279"/>
    <lineage>
        <taxon>Bacteria</taxon>
        <taxon>Bacillati</taxon>
        <taxon>Bacillota</taxon>
        <taxon>Bacilli</taxon>
        <taxon>Bacillales</taxon>
        <taxon>Bacillaceae</taxon>
        <taxon>Terribacillus</taxon>
    </lineage>
</organism>
<feature type="transmembrane region" description="Helical" evidence="7">
    <location>
        <begin position="124"/>
        <end position="146"/>
    </location>
</feature>
<dbReference type="GO" id="GO:0005886">
    <property type="term" value="C:plasma membrane"/>
    <property type="evidence" value="ECO:0007669"/>
    <property type="project" value="TreeGrafter"/>
</dbReference>
<keyword evidence="5 7" id="KW-0472">Membrane</keyword>
<dbReference type="RefSeq" id="WP_093725913.1">
    <property type="nucleotide sequence ID" value="NZ_FMZB01000002.1"/>
</dbReference>
<feature type="transmembrane region" description="Helical" evidence="7">
    <location>
        <begin position="196"/>
        <end position="216"/>
    </location>
</feature>
<evidence type="ECO:0000256" key="1">
    <source>
        <dbReference type="ARBA" id="ARBA00004141"/>
    </source>
</evidence>
<feature type="transmembrane region" description="Helical" evidence="7">
    <location>
        <begin position="166"/>
        <end position="184"/>
    </location>
</feature>
<evidence type="ECO:0000256" key="4">
    <source>
        <dbReference type="ARBA" id="ARBA00022989"/>
    </source>
</evidence>
<dbReference type="Pfam" id="PF00474">
    <property type="entry name" value="SSF"/>
    <property type="match status" value="1"/>
</dbReference>
<reference evidence="9" key="1">
    <citation type="submission" date="2016-10" db="EMBL/GenBank/DDBJ databases">
        <authorList>
            <person name="Varghese N."/>
            <person name="Submissions S."/>
        </authorList>
    </citation>
    <scope>NUCLEOTIDE SEQUENCE [LARGE SCALE GENOMIC DNA]</scope>
    <source>
        <strain evidence="9">DSM 21620</strain>
    </source>
</reference>
<feature type="transmembrane region" description="Helical" evidence="7">
    <location>
        <begin position="39"/>
        <end position="60"/>
    </location>
</feature>
<dbReference type="Gene3D" id="1.20.1730.10">
    <property type="entry name" value="Sodium/glucose cotransporter"/>
    <property type="match status" value="1"/>
</dbReference>
<dbReference type="GO" id="GO:0005412">
    <property type="term" value="F:D-glucose:sodium symporter activity"/>
    <property type="evidence" value="ECO:0007669"/>
    <property type="project" value="TreeGrafter"/>
</dbReference>
<evidence type="ECO:0000256" key="6">
    <source>
        <dbReference type="RuleBase" id="RU362091"/>
    </source>
</evidence>
<evidence type="ECO:0000256" key="5">
    <source>
        <dbReference type="ARBA" id="ARBA00023136"/>
    </source>
</evidence>
<dbReference type="PANTHER" id="PTHR11819">
    <property type="entry name" value="SOLUTE CARRIER FAMILY 5"/>
    <property type="match status" value="1"/>
</dbReference>
<feature type="transmembrane region" description="Helical" evidence="7">
    <location>
        <begin position="415"/>
        <end position="433"/>
    </location>
</feature>
<dbReference type="InterPro" id="IPR038377">
    <property type="entry name" value="Na/Glc_symporter_sf"/>
</dbReference>
<name>A0A1G6KLN3_9BACI</name>
<keyword evidence="3 7" id="KW-0812">Transmembrane</keyword>
<feature type="transmembrane region" description="Helical" evidence="7">
    <location>
        <begin position="80"/>
        <end position="103"/>
    </location>
</feature>
<feature type="transmembrane region" description="Helical" evidence="7">
    <location>
        <begin position="517"/>
        <end position="538"/>
    </location>
</feature>
<evidence type="ECO:0000256" key="3">
    <source>
        <dbReference type="ARBA" id="ARBA00022692"/>
    </source>
</evidence>
<feature type="transmembrane region" description="Helical" evidence="7">
    <location>
        <begin position="440"/>
        <end position="459"/>
    </location>
</feature>
<feature type="transmembrane region" description="Helical" evidence="7">
    <location>
        <begin position="471"/>
        <end position="490"/>
    </location>
</feature>
<dbReference type="EMBL" id="FMZB01000002">
    <property type="protein sequence ID" value="SDC31246.1"/>
    <property type="molecule type" value="Genomic_DNA"/>
</dbReference>
<gene>
    <name evidence="8" type="ORF">SAMN05421663_10241</name>
</gene>
<proteinExistence type="inferred from homology"/>
<feature type="transmembrane region" description="Helical" evidence="7">
    <location>
        <begin position="246"/>
        <end position="265"/>
    </location>
</feature>
<dbReference type="PANTHER" id="PTHR11819:SF195">
    <property type="entry name" value="SODIUM_GLUCOSE COTRANSPORTER 4"/>
    <property type="match status" value="1"/>
</dbReference>
<sequence length="596" mass="66088">MFSIGEIIFILLSCAFFMALVAVVSYYMTKGHVSTTDEYFLAGRGLTGVFMAGSLLLTNLSAEQLIGLNGQSFTNNMSGMAWEVTAGLAAIIMAIFLLPKFLGIGISTIPEFLSKRYDETVRRLTVMLFLLGYMCVTIPSMLYSGGVSVLQLFDLPELLNISYTQSLWLTVWFVGIIGAIYAIFGGLRAVAVSDTLNGIGLVIIGFLVPILGFILLGNGNMVEGMKHIVQHSPEKLNAIGSSTDNVPFFSIFTGILFANLFYWALNQYVIQRALGAKNLAEGQKGVLYTGYLKLLVPIFMLIPGIIAFHLYGDSIRNGDLSYPALVSDVLPIWLLGFFLAVLFGAVLSSFNSILNSVATLLVLDIYQPVFEPDASDDKLIKVSKILGIIIALVSFFVAPFLMYAPDGLWNLIRQFTGFFNIPILVIVLIGMIFKRVPASAAKVVIIFHVIAYYMMVWGFRQIFDWDPGINYIHVYGILLVIEVAFMLIMAKVKPLRSIKPIFYAENGEGHLVPWKHAIPVSITLIFSIVVFYVIFSPIGLAYEGAAVSNWFWPVIALLVISNSLLYLVSIKVWHNKYRKYVERQTESARKTRLSGD</sequence>
<feature type="transmembrane region" description="Helical" evidence="7">
    <location>
        <begin position="332"/>
        <end position="363"/>
    </location>
</feature>
<evidence type="ECO:0000256" key="2">
    <source>
        <dbReference type="ARBA" id="ARBA00006434"/>
    </source>
</evidence>
<feature type="transmembrane region" description="Helical" evidence="7">
    <location>
        <begin position="384"/>
        <end position="403"/>
    </location>
</feature>
<dbReference type="NCBIfam" id="TIGR00813">
    <property type="entry name" value="sss"/>
    <property type="match status" value="1"/>
</dbReference>
<protein>
    <submittedName>
        <fullName evidence="8">Solute:Na+ symporter, SSS family</fullName>
    </submittedName>
</protein>
<dbReference type="STRING" id="361279.SAMN05421663_10241"/>
<evidence type="ECO:0000313" key="9">
    <source>
        <dbReference type="Proteomes" id="UP000198666"/>
    </source>
</evidence>
<dbReference type="Proteomes" id="UP000198666">
    <property type="component" value="Unassembled WGS sequence"/>
</dbReference>
<evidence type="ECO:0000256" key="7">
    <source>
        <dbReference type="SAM" id="Phobius"/>
    </source>
</evidence>
<comment type="subcellular location">
    <subcellularLocation>
        <location evidence="1">Membrane</location>
        <topology evidence="1">Multi-pass membrane protein</topology>
    </subcellularLocation>
</comment>
<keyword evidence="9" id="KW-1185">Reference proteome</keyword>
<feature type="transmembrane region" description="Helical" evidence="7">
    <location>
        <begin position="6"/>
        <end position="27"/>
    </location>
</feature>
<comment type="similarity">
    <text evidence="2 6">Belongs to the sodium:solute symporter (SSF) (TC 2.A.21) family.</text>
</comment>
<evidence type="ECO:0000313" key="8">
    <source>
        <dbReference type="EMBL" id="SDC31246.1"/>
    </source>
</evidence>
<keyword evidence="4 7" id="KW-1133">Transmembrane helix</keyword>
<dbReference type="CDD" id="cd10328">
    <property type="entry name" value="SLC5sbd_YidK"/>
    <property type="match status" value="1"/>
</dbReference>
<dbReference type="InterPro" id="IPR001734">
    <property type="entry name" value="Na/solute_symporter"/>
</dbReference>
<accession>A0A1G6KLN3</accession>
<dbReference type="PROSITE" id="PS50283">
    <property type="entry name" value="NA_SOLUT_SYMP_3"/>
    <property type="match status" value="1"/>
</dbReference>
<dbReference type="OrthoDB" id="9814523at2"/>